<dbReference type="EMBL" id="BAAARA010000010">
    <property type="protein sequence ID" value="GAA2351232.1"/>
    <property type="molecule type" value="Genomic_DNA"/>
</dbReference>
<evidence type="ECO:0000313" key="3">
    <source>
        <dbReference type="EMBL" id="GAA2351232.1"/>
    </source>
</evidence>
<evidence type="ECO:0000313" key="4">
    <source>
        <dbReference type="Proteomes" id="UP001501218"/>
    </source>
</evidence>
<proteinExistence type="predicted"/>
<keyword evidence="1" id="KW-0732">Signal</keyword>
<evidence type="ECO:0000256" key="1">
    <source>
        <dbReference type="SAM" id="SignalP"/>
    </source>
</evidence>
<protein>
    <recommendedName>
        <fullName evidence="2">Phosphodiester glycosidase domain-containing protein</fullName>
    </recommendedName>
</protein>
<dbReference type="Pfam" id="PF09992">
    <property type="entry name" value="NAGPA"/>
    <property type="match status" value="1"/>
</dbReference>
<dbReference type="PANTHER" id="PTHR40446">
    <property type="entry name" value="N-ACETYLGLUCOSAMINE-1-PHOSPHODIESTER ALPHA-N-ACETYLGLUCOSAMINIDASE"/>
    <property type="match status" value="1"/>
</dbReference>
<gene>
    <name evidence="3" type="ORF">GCM10009854_31230</name>
</gene>
<feature type="signal peptide" evidence="1">
    <location>
        <begin position="1"/>
        <end position="29"/>
    </location>
</feature>
<comment type="caution">
    <text evidence="3">The sequence shown here is derived from an EMBL/GenBank/DDBJ whole genome shotgun (WGS) entry which is preliminary data.</text>
</comment>
<sequence>MSSVPARLRAFTAALAVGFAVLPLPAASAGDEAVPIAAGVTYRPFDLSTSHGPVRGHVISVDLSDPHVDLGLLHPGSVAAKDEVTDLTNARGAVAGVNGDFFNIAEEHPGIRPTSSSTGPEIAEGRALKGAVPDGQRFGPALPAGTSNEDVLALGADGRARIAHLDLSGTAVGPRGTIGVAGLNQYALPVGGVGAFTDDWGTASRARAVCGTDEDRSAPCSERTEEVVVHRGVVESEADRPGTGPIPEDSVVLVGREQGADELETLDAGDPVSVRTKLVPAEAPQLEFAVGATPILRDGAPLPGLDGELAPRTAAGISADGRQVRLVVVDGRSEASTGMSLREVAELLTSFGATDGVNLDGGGSSTMAVRAPGDDLATVRNVPSDGEQRQVANGIGVFTH</sequence>
<dbReference type="PANTHER" id="PTHR40446:SF2">
    <property type="entry name" value="N-ACETYLGLUCOSAMINE-1-PHOSPHODIESTER ALPHA-N-ACETYLGLUCOSAMINIDASE"/>
    <property type="match status" value="1"/>
</dbReference>
<reference evidence="4" key="1">
    <citation type="journal article" date="2019" name="Int. J. Syst. Evol. Microbiol.">
        <title>The Global Catalogue of Microorganisms (GCM) 10K type strain sequencing project: providing services to taxonomists for standard genome sequencing and annotation.</title>
        <authorList>
            <consortium name="The Broad Institute Genomics Platform"/>
            <consortium name="The Broad Institute Genome Sequencing Center for Infectious Disease"/>
            <person name="Wu L."/>
            <person name="Ma J."/>
        </authorList>
    </citation>
    <scope>NUCLEOTIDE SEQUENCE [LARGE SCALE GENOMIC DNA]</scope>
    <source>
        <strain evidence="4">JCM 16221</strain>
    </source>
</reference>
<dbReference type="Proteomes" id="UP001501218">
    <property type="component" value="Unassembled WGS sequence"/>
</dbReference>
<name>A0ABN3GGP6_9PSEU</name>
<dbReference type="RefSeq" id="WP_344132435.1">
    <property type="nucleotide sequence ID" value="NZ_BAAARA010000010.1"/>
</dbReference>
<organism evidence="3 4">
    <name type="scientific">Saccharopolyspora halophila</name>
    <dbReference type="NCBI Taxonomy" id="405551"/>
    <lineage>
        <taxon>Bacteria</taxon>
        <taxon>Bacillati</taxon>
        <taxon>Actinomycetota</taxon>
        <taxon>Actinomycetes</taxon>
        <taxon>Pseudonocardiales</taxon>
        <taxon>Pseudonocardiaceae</taxon>
        <taxon>Saccharopolyspora</taxon>
    </lineage>
</organism>
<evidence type="ECO:0000259" key="2">
    <source>
        <dbReference type="Pfam" id="PF09992"/>
    </source>
</evidence>
<dbReference type="InterPro" id="IPR018711">
    <property type="entry name" value="NAGPA"/>
</dbReference>
<accession>A0ABN3GGP6</accession>
<feature type="domain" description="Phosphodiester glycosidase" evidence="2">
    <location>
        <begin position="226"/>
        <end position="398"/>
    </location>
</feature>
<feature type="chain" id="PRO_5045627435" description="Phosphodiester glycosidase domain-containing protein" evidence="1">
    <location>
        <begin position="30"/>
        <end position="400"/>
    </location>
</feature>
<keyword evidence="4" id="KW-1185">Reference proteome</keyword>